<proteinExistence type="predicted"/>
<gene>
    <name evidence="2" type="ORF">HNR61_007834</name>
</gene>
<protein>
    <submittedName>
        <fullName evidence="2">Uncharacterized protein</fullName>
    </submittedName>
</protein>
<sequence>MYVYKLANWIDDFGSFTPLNRWSTSPEDTAWALAAVLALADAADTLRWEGDMRHLPAVGVLASGTPFLIVKQDSGGLTFIITEAEHQQIAGVAESQGAHAFPAGARFTAQVSTRVIGAREPGSLPPPGPARPGPDER</sequence>
<accession>A0A7W3LXQ6</accession>
<organism evidence="2 3">
    <name type="scientific">Actinomadura namibiensis</name>
    <dbReference type="NCBI Taxonomy" id="182080"/>
    <lineage>
        <taxon>Bacteria</taxon>
        <taxon>Bacillati</taxon>
        <taxon>Actinomycetota</taxon>
        <taxon>Actinomycetes</taxon>
        <taxon>Streptosporangiales</taxon>
        <taxon>Thermomonosporaceae</taxon>
        <taxon>Actinomadura</taxon>
    </lineage>
</organism>
<dbReference type="RefSeq" id="WP_182848089.1">
    <property type="nucleotide sequence ID" value="NZ_BAAALP010000007.1"/>
</dbReference>
<keyword evidence="3" id="KW-1185">Reference proteome</keyword>
<feature type="compositionally biased region" description="Pro residues" evidence="1">
    <location>
        <begin position="123"/>
        <end position="137"/>
    </location>
</feature>
<dbReference type="AlphaFoldDB" id="A0A7W3LXQ6"/>
<name>A0A7W3LXQ6_ACTNM</name>
<evidence type="ECO:0000313" key="2">
    <source>
        <dbReference type="EMBL" id="MBA8956152.1"/>
    </source>
</evidence>
<evidence type="ECO:0000313" key="3">
    <source>
        <dbReference type="Proteomes" id="UP000572680"/>
    </source>
</evidence>
<dbReference type="Proteomes" id="UP000572680">
    <property type="component" value="Unassembled WGS sequence"/>
</dbReference>
<reference evidence="2 3" key="1">
    <citation type="submission" date="2020-08" db="EMBL/GenBank/DDBJ databases">
        <title>Genomic Encyclopedia of Type Strains, Phase IV (KMG-IV): sequencing the most valuable type-strain genomes for metagenomic binning, comparative biology and taxonomic classification.</title>
        <authorList>
            <person name="Goeker M."/>
        </authorList>
    </citation>
    <scope>NUCLEOTIDE SEQUENCE [LARGE SCALE GENOMIC DNA]</scope>
    <source>
        <strain evidence="2 3">DSM 44197</strain>
    </source>
</reference>
<feature type="region of interest" description="Disordered" evidence="1">
    <location>
        <begin position="117"/>
        <end position="137"/>
    </location>
</feature>
<comment type="caution">
    <text evidence="2">The sequence shown here is derived from an EMBL/GenBank/DDBJ whole genome shotgun (WGS) entry which is preliminary data.</text>
</comment>
<dbReference type="EMBL" id="JACJIA010000014">
    <property type="protein sequence ID" value="MBA8956152.1"/>
    <property type="molecule type" value="Genomic_DNA"/>
</dbReference>
<evidence type="ECO:0000256" key="1">
    <source>
        <dbReference type="SAM" id="MobiDB-lite"/>
    </source>
</evidence>